<evidence type="ECO:0000313" key="2">
    <source>
        <dbReference type="EMBL" id="MBD1387536.1"/>
    </source>
</evidence>
<dbReference type="EMBL" id="JACWMW010000006">
    <property type="protein sequence ID" value="MBD1387536.1"/>
    <property type="molecule type" value="Genomic_DNA"/>
</dbReference>
<name>A0ABR7XAH0_9SPHI</name>
<reference evidence="2 3" key="1">
    <citation type="submission" date="2020-09" db="EMBL/GenBank/DDBJ databases">
        <title>Novel species of Mucilaginibacter isolated from a glacier on the Tibetan Plateau.</title>
        <authorList>
            <person name="Liu Q."/>
            <person name="Xin Y.-H."/>
        </authorList>
    </citation>
    <scope>NUCLEOTIDE SEQUENCE [LARGE SCALE GENOMIC DNA]</scope>
    <source>
        <strain evidence="2 3">CGMCC 1.13878</strain>
    </source>
</reference>
<organism evidence="2 3">
    <name type="scientific">Mucilaginibacter rigui</name>
    <dbReference type="NCBI Taxonomy" id="534635"/>
    <lineage>
        <taxon>Bacteria</taxon>
        <taxon>Pseudomonadati</taxon>
        <taxon>Bacteroidota</taxon>
        <taxon>Sphingobacteriia</taxon>
        <taxon>Sphingobacteriales</taxon>
        <taxon>Sphingobacteriaceae</taxon>
        <taxon>Mucilaginibacter</taxon>
    </lineage>
</organism>
<keyword evidence="1" id="KW-1133">Transmembrane helix</keyword>
<gene>
    <name evidence="2" type="ORF">IDJ75_19785</name>
</gene>
<dbReference type="Proteomes" id="UP000618754">
    <property type="component" value="Unassembled WGS sequence"/>
</dbReference>
<feature type="transmembrane region" description="Helical" evidence="1">
    <location>
        <begin position="63"/>
        <end position="84"/>
    </location>
</feature>
<evidence type="ECO:0000313" key="3">
    <source>
        <dbReference type="Proteomes" id="UP000618754"/>
    </source>
</evidence>
<keyword evidence="1" id="KW-0812">Transmembrane</keyword>
<evidence type="ECO:0000256" key="1">
    <source>
        <dbReference type="SAM" id="Phobius"/>
    </source>
</evidence>
<accession>A0ABR7XAH0</accession>
<keyword evidence="3" id="KW-1185">Reference proteome</keyword>
<feature type="transmembrane region" description="Helical" evidence="1">
    <location>
        <begin position="39"/>
        <end position="56"/>
    </location>
</feature>
<protein>
    <recommendedName>
        <fullName evidence="4">DoxX family protein</fullName>
    </recommendedName>
</protein>
<keyword evidence="1" id="KW-0472">Membrane</keyword>
<comment type="caution">
    <text evidence="2">The sequence shown here is derived from an EMBL/GenBank/DDBJ whole genome shotgun (WGS) entry which is preliminary data.</text>
</comment>
<evidence type="ECO:0008006" key="4">
    <source>
        <dbReference type="Google" id="ProtNLM"/>
    </source>
</evidence>
<dbReference type="RefSeq" id="WP_191177377.1">
    <property type="nucleotide sequence ID" value="NZ_JACWMW010000006.1"/>
</dbReference>
<feature type="transmembrane region" description="Helical" evidence="1">
    <location>
        <begin position="96"/>
        <end position="116"/>
    </location>
</feature>
<sequence>MKIAILCFWIILTRVGYYFLIQGTHDGGYYLQMSNLKDISQYLGIAGILFLCYNKQLAPKMRYVIIFTIIYCVSFACIMMYPFLGPDSRKGIEPILLTYNTFWACALVAMLIYIAVDSEKFSVKNT</sequence>
<proteinExistence type="predicted"/>